<evidence type="ECO:0000313" key="1">
    <source>
        <dbReference type="EMBL" id="CAI5761867.1"/>
    </source>
</evidence>
<organism evidence="1 2">
    <name type="scientific">Podarcis lilfordi</name>
    <name type="common">Lilford's wall lizard</name>
    <dbReference type="NCBI Taxonomy" id="74358"/>
    <lineage>
        <taxon>Eukaryota</taxon>
        <taxon>Metazoa</taxon>
        <taxon>Chordata</taxon>
        <taxon>Craniata</taxon>
        <taxon>Vertebrata</taxon>
        <taxon>Euteleostomi</taxon>
        <taxon>Lepidosauria</taxon>
        <taxon>Squamata</taxon>
        <taxon>Bifurcata</taxon>
        <taxon>Unidentata</taxon>
        <taxon>Episquamata</taxon>
        <taxon>Laterata</taxon>
        <taxon>Lacertibaenia</taxon>
        <taxon>Lacertidae</taxon>
        <taxon>Podarcis</taxon>
    </lineage>
</organism>
<accession>A0AA35JKV9</accession>
<reference evidence="1" key="1">
    <citation type="submission" date="2022-12" db="EMBL/GenBank/DDBJ databases">
        <authorList>
            <person name="Alioto T."/>
            <person name="Alioto T."/>
            <person name="Gomez Garrido J."/>
        </authorList>
    </citation>
    <scope>NUCLEOTIDE SEQUENCE</scope>
</reference>
<protein>
    <submittedName>
        <fullName evidence="1">Uncharacterized protein</fullName>
    </submittedName>
</protein>
<gene>
    <name evidence="1" type="ORF">PODLI_1B039382</name>
</gene>
<evidence type="ECO:0000313" key="2">
    <source>
        <dbReference type="Proteomes" id="UP001178461"/>
    </source>
</evidence>
<dbReference type="Proteomes" id="UP001178461">
    <property type="component" value="Chromosome 1"/>
</dbReference>
<dbReference type="EMBL" id="OX395126">
    <property type="protein sequence ID" value="CAI5761867.1"/>
    <property type="molecule type" value="Genomic_DNA"/>
</dbReference>
<proteinExistence type="predicted"/>
<keyword evidence="2" id="KW-1185">Reference proteome</keyword>
<sequence>MFVGHLTAESPSELGARPPAAAAAVVGAGSGLHRGHVGLRLARGRHEEPAVARWCAASAGATRSWASPQVYGAEGEPGGLPSPVPNLQPLSCPLGIIGLLFLGCSSSP</sequence>
<name>A0AA35JKV9_9SAUR</name>
<dbReference type="AlphaFoldDB" id="A0AA35JKV9"/>